<feature type="domain" description="Nephrocystin 3-like N-terminal" evidence="3">
    <location>
        <begin position="429"/>
        <end position="612"/>
    </location>
</feature>
<evidence type="ECO:0000256" key="2">
    <source>
        <dbReference type="SAM" id="MobiDB-lite"/>
    </source>
</evidence>
<dbReference type="EMBL" id="LYXU01000003">
    <property type="protein sequence ID" value="OBS20221.1"/>
    <property type="molecule type" value="Genomic_DNA"/>
</dbReference>
<feature type="region of interest" description="Disordered" evidence="2">
    <location>
        <begin position="1073"/>
        <end position="1122"/>
    </location>
</feature>
<dbReference type="InterPro" id="IPR027417">
    <property type="entry name" value="P-loop_NTPase"/>
</dbReference>
<dbReference type="SUPFAM" id="SSF52540">
    <property type="entry name" value="P-loop containing nucleoside triphosphate hydrolases"/>
    <property type="match status" value="1"/>
</dbReference>
<comment type="caution">
    <text evidence="4">The sequence shown here is derived from an EMBL/GenBank/DDBJ whole genome shotgun (WGS) entry which is preliminary data.</text>
</comment>
<dbReference type="PANTHER" id="PTHR10039">
    <property type="entry name" value="AMELOGENIN"/>
    <property type="match status" value="1"/>
</dbReference>
<keyword evidence="1" id="KW-0677">Repeat</keyword>
<dbReference type="InterPro" id="IPR056884">
    <property type="entry name" value="NPHP3-like_N"/>
</dbReference>
<gene>
    <name evidence="4" type="ORF">FPOA_06607</name>
</gene>
<dbReference type="OMA" id="CHCTIAN"/>
<proteinExistence type="predicted"/>
<dbReference type="Gene3D" id="3.40.50.300">
    <property type="entry name" value="P-loop containing nucleotide triphosphate hydrolases"/>
    <property type="match status" value="1"/>
</dbReference>
<evidence type="ECO:0000259" key="3">
    <source>
        <dbReference type="Pfam" id="PF24883"/>
    </source>
</evidence>
<dbReference type="PANTHER" id="PTHR10039:SF5">
    <property type="entry name" value="NACHT DOMAIN-CONTAINING PROTEIN"/>
    <property type="match status" value="1"/>
</dbReference>
<evidence type="ECO:0000313" key="4">
    <source>
        <dbReference type="EMBL" id="OBS20221.1"/>
    </source>
</evidence>
<feature type="compositionally biased region" description="Low complexity" evidence="2">
    <location>
        <begin position="881"/>
        <end position="895"/>
    </location>
</feature>
<feature type="region of interest" description="Disordered" evidence="2">
    <location>
        <begin position="54"/>
        <end position="82"/>
    </location>
</feature>
<protein>
    <recommendedName>
        <fullName evidence="3">Nephrocystin 3-like N-terminal domain-containing protein</fullName>
    </recommendedName>
</protein>
<sequence>MDSQNSFHPRAKLSAGSIASTGISVVYEPAEVPIVDIVMVHGLKGHPYKTWKYKQEHRRAGAQQKHEQRSGTSKSNSSKLSDARDSLKAWVKGSSSKNDQDSIHVGTVSKEIPVLTDSDPPKTFWPADLLPDDCRKARILTFGYDTKVTKYTSGPTNMNSILAHGKDFLFSLGRVRFVLDRPLIFIAHSLGGILVKEMLALSSTADTDRLRGIVEYTAAIVFLGTPHRGSPEFSAIGERARVVLNSLGFQTTAAILDALRLGNNDLQRAHESFTRLWQKYDFRVKTIQEGLGLSGFNFGVLGAKVVPDSSSIIGDPREHAETLQANHFGICRFRSGTDPNYIKVSGEIRDIYSRIETAQTQCHDLVKERGPSQLRINSDRTIYPSNVEPEIGENNPERLTPSMLAAFIESLGFEGMHYRQESISPPSDNTLQWLFENPVYGSWRTSPNPSDRLLFIKGNPGSGKSVLMKEAVRDMQSTSNEKFASASFFVNARGRPLDHSTIGLLRSLLCQLLPYYFRLVVDSSYLITSNCIQGVLKCIRIEPTEWTEQQLEVLVIEVISDLSSYLRCPSVFIFIDALDELDDAAESKQAELWRRLVFSFRFRHLRVCLSCRNFPHVSINGCVQLELPYGQDLHNYIRDRLDARISPGDNDWKQDLKSLMFFLAQDNFLWVVLVVDKVLEQYDKGISLKRVKELIHQTPKELQSLYESKIRSLEKNEVSVATRMFQWAIAAARPLRLDEWHHIMAFITPAPPRSLREWRESNEFIETDEQLERKIRNLSRGLLEVSRKHPEPFNIKASGASSIHAGAGSLDHEQGSARLVQIIHESVRWFLLKNGGFALLETNSSDYIASCHMTIAATCIDYMHIPELDDLATARQKMRMRSSVSSSGRSASVLSERQKLNTPQHNRQPKGILKSLQEMPAPDSLDLVESWILGEFPTSNSFPVVESWSDSPPLDSVGIASQALPDYPALLVYSVNELCYHIMEAMNFNESVFELPERLNDAATWQRLADLGINKDIFTQAIDIKRLQHFFKHSSILLQSRRVRKHRQNTEEPPRQGHGVFYEVLKRVRGLGDLGKHKRNGSEDFQQPRITRRDTSSIQSRRRPRSIASFSSADSHRRAQSV</sequence>
<dbReference type="Proteomes" id="UP000091967">
    <property type="component" value="Unassembled WGS sequence"/>
</dbReference>
<organism evidence="4 5">
    <name type="scientific">Fusarium poae</name>
    <dbReference type="NCBI Taxonomy" id="36050"/>
    <lineage>
        <taxon>Eukaryota</taxon>
        <taxon>Fungi</taxon>
        <taxon>Dikarya</taxon>
        <taxon>Ascomycota</taxon>
        <taxon>Pezizomycotina</taxon>
        <taxon>Sordariomycetes</taxon>
        <taxon>Hypocreomycetidae</taxon>
        <taxon>Hypocreales</taxon>
        <taxon>Nectriaceae</taxon>
        <taxon>Fusarium</taxon>
    </lineage>
</organism>
<name>A0A1B8AIL7_FUSPO</name>
<evidence type="ECO:0000313" key="5">
    <source>
        <dbReference type="Proteomes" id="UP000091967"/>
    </source>
</evidence>
<keyword evidence="5" id="KW-1185">Reference proteome</keyword>
<feature type="compositionally biased region" description="Low complexity" evidence="2">
    <location>
        <begin position="70"/>
        <end position="80"/>
    </location>
</feature>
<dbReference type="AlphaFoldDB" id="A0A1B8AIL7"/>
<accession>A0A1B8AIL7</accession>
<dbReference type="InterPro" id="IPR029058">
    <property type="entry name" value="AB_hydrolase_fold"/>
</dbReference>
<feature type="region of interest" description="Disordered" evidence="2">
    <location>
        <begin position="879"/>
        <end position="909"/>
    </location>
</feature>
<dbReference type="Gene3D" id="3.40.50.1820">
    <property type="entry name" value="alpha/beta hydrolase"/>
    <property type="match status" value="1"/>
</dbReference>
<evidence type="ECO:0000256" key="1">
    <source>
        <dbReference type="ARBA" id="ARBA00022737"/>
    </source>
</evidence>
<reference evidence="4 5" key="1">
    <citation type="submission" date="2016-06" db="EMBL/GenBank/DDBJ databases">
        <title>Living apart together: crosstalk between the core and supernumerary genomes in a fungal plant pathogen.</title>
        <authorList>
            <person name="Vanheule A."/>
            <person name="Audenaert K."/>
            <person name="Warris S."/>
            <person name="Van De Geest H."/>
            <person name="Schijlen E."/>
            <person name="Hofte M."/>
            <person name="De Saeger S."/>
            <person name="Haesaert G."/>
            <person name="Waalwijk C."/>
            <person name="Van Der Lee T."/>
        </authorList>
    </citation>
    <scope>NUCLEOTIDE SEQUENCE [LARGE SCALE GENOMIC DNA]</scope>
    <source>
        <strain evidence="4 5">2516</strain>
    </source>
</reference>
<dbReference type="Pfam" id="PF24883">
    <property type="entry name" value="NPHP3_N"/>
    <property type="match status" value="1"/>
</dbReference>
<dbReference type="SUPFAM" id="SSF53474">
    <property type="entry name" value="alpha/beta-Hydrolases"/>
    <property type="match status" value="1"/>
</dbReference>